<feature type="signal peptide" evidence="2">
    <location>
        <begin position="1"/>
        <end position="31"/>
    </location>
</feature>
<sequence>MTMSNRSAYFSIAILLVVLLPSVLAPVAASARDEPIPRIGGHAEGGHAVIDGEYGDQESDPGPPFGNHKPADDVPRLTNSSDVSPAAQAYANDDLCDGTTSHTEVLPDGTESKPFVCAHFSRTGTNAPTGYVPTTRDILYYAATTIHADGAGLHKRPADVSYTNKYVPTLVAATHPTQTHVVTMFGREVTVTFTATSYTWSWGDDTPDLVTTSPGTPWRKGMDPNTDPALIRHYYTPPGGWRSRFDGPYPNATRTITLTTTWAGTATNPFTGETQTINGLVTTTETTGPFRLSHLLISNTDTWEESQGH</sequence>
<proteinExistence type="predicted"/>
<dbReference type="EMBL" id="UAPR01000002">
    <property type="protein sequence ID" value="SPT55239.1"/>
    <property type="molecule type" value="Genomic_DNA"/>
</dbReference>
<reference evidence="3 4" key="1">
    <citation type="submission" date="2018-06" db="EMBL/GenBank/DDBJ databases">
        <authorList>
            <consortium name="Pathogen Informatics"/>
            <person name="Doyle S."/>
        </authorList>
    </citation>
    <scope>NUCLEOTIDE SEQUENCE [LARGE SCALE GENOMIC DNA]</scope>
    <source>
        <strain evidence="3 4">NCTC9935</strain>
    </source>
</reference>
<organism evidence="3 4">
    <name type="scientific">Schaalia odontolytica</name>
    <dbReference type="NCBI Taxonomy" id="1660"/>
    <lineage>
        <taxon>Bacteria</taxon>
        <taxon>Bacillati</taxon>
        <taxon>Actinomycetota</taxon>
        <taxon>Actinomycetes</taxon>
        <taxon>Actinomycetales</taxon>
        <taxon>Actinomycetaceae</taxon>
        <taxon>Schaalia</taxon>
    </lineage>
</organism>
<dbReference type="Proteomes" id="UP000250192">
    <property type="component" value="Unassembled WGS sequence"/>
</dbReference>
<keyword evidence="2" id="KW-0732">Signal</keyword>
<evidence type="ECO:0000313" key="4">
    <source>
        <dbReference type="Proteomes" id="UP000250192"/>
    </source>
</evidence>
<feature type="region of interest" description="Disordered" evidence="1">
    <location>
        <begin position="35"/>
        <end position="82"/>
    </location>
</feature>
<evidence type="ECO:0000256" key="2">
    <source>
        <dbReference type="SAM" id="SignalP"/>
    </source>
</evidence>
<dbReference type="AlphaFoldDB" id="A0A2X0U0I2"/>
<accession>A0A2X0U0I2</accession>
<evidence type="ECO:0000256" key="1">
    <source>
        <dbReference type="SAM" id="MobiDB-lite"/>
    </source>
</evidence>
<evidence type="ECO:0000313" key="3">
    <source>
        <dbReference type="EMBL" id="SPT55239.1"/>
    </source>
</evidence>
<protein>
    <recommendedName>
        <fullName evidence="5">PKD domain-containing protein</fullName>
    </recommendedName>
</protein>
<evidence type="ECO:0008006" key="5">
    <source>
        <dbReference type="Google" id="ProtNLM"/>
    </source>
</evidence>
<gene>
    <name evidence="3" type="ORF">NCTC9935_00736</name>
</gene>
<keyword evidence="4" id="KW-1185">Reference proteome</keyword>
<feature type="chain" id="PRO_5016143200" description="PKD domain-containing protein" evidence="2">
    <location>
        <begin position="32"/>
        <end position="309"/>
    </location>
</feature>
<name>A0A2X0U0I2_9ACTO</name>